<dbReference type="InterPro" id="IPR004579">
    <property type="entry name" value="ERCC1/RAD10/SWI10"/>
</dbReference>
<evidence type="ECO:0000259" key="8">
    <source>
        <dbReference type="Pfam" id="PF03834"/>
    </source>
</evidence>
<dbReference type="PANTHER" id="PTHR12749:SF0">
    <property type="entry name" value="DNA EXCISION REPAIR PROTEIN ERCC-1"/>
    <property type="match status" value="1"/>
</dbReference>
<dbReference type="GO" id="GO:0003697">
    <property type="term" value="F:single-stranded DNA binding"/>
    <property type="evidence" value="ECO:0007669"/>
    <property type="project" value="TreeGrafter"/>
</dbReference>
<dbReference type="GO" id="GO:0006302">
    <property type="term" value="P:double-strand break repair"/>
    <property type="evidence" value="ECO:0007669"/>
    <property type="project" value="UniProtKB-ARBA"/>
</dbReference>
<evidence type="ECO:0000256" key="3">
    <source>
        <dbReference type="ARBA" id="ARBA00022763"/>
    </source>
</evidence>
<dbReference type="SUPFAM" id="SSF52980">
    <property type="entry name" value="Restriction endonuclease-like"/>
    <property type="match status" value="1"/>
</dbReference>
<keyword evidence="5" id="KW-0234">DNA repair</keyword>
<dbReference type="Gene3D" id="1.10.150.20">
    <property type="entry name" value="5' to 3' exonuclease, C-terminal subdomain"/>
    <property type="match status" value="1"/>
</dbReference>
<keyword evidence="3" id="KW-0227">DNA damage</keyword>
<dbReference type="AlphaFoldDB" id="W6MY48"/>
<feature type="region of interest" description="Disordered" evidence="7">
    <location>
        <begin position="20"/>
        <end position="69"/>
    </location>
</feature>
<evidence type="ECO:0000256" key="6">
    <source>
        <dbReference type="ARBA" id="ARBA00023242"/>
    </source>
</evidence>
<dbReference type="FunFam" id="3.40.50.10130:FF:000001">
    <property type="entry name" value="DNA excision repair protein ERCC-1"/>
    <property type="match status" value="1"/>
</dbReference>
<dbReference type="SUPFAM" id="SSF47781">
    <property type="entry name" value="RuvA domain 2-like"/>
    <property type="match status" value="1"/>
</dbReference>
<dbReference type="RefSeq" id="XP_022461989.1">
    <property type="nucleotide sequence ID" value="XM_022604841.1"/>
</dbReference>
<evidence type="ECO:0000256" key="4">
    <source>
        <dbReference type="ARBA" id="ARBA00023125"/>
    </source>
</evidence>
<keyword evidence="4" id="KW-0238">DNA-binding</keyword>
<dbReference type="Proteomes" id="UP000019384">
    <property type="component" value="Unassembled WGS sequence"/>
</dbReference>
<dbReference type="GO" id="GO:0003684">
    <property type="term" value="F:damaged DNA binding"/>
    <property type="evidence" value="ECO:0007669"/>
    <property type="project" value="InterPro"/>
</dbReference>
<evidence type="ECO:0000256" key="2">
    <source>
        <dbReference type="ARBA" id="ARBA00008283"/>
    </source>
</evidence>
<evidence type="ECO:0000313" key="10">
    <source>
        <dbReference type="Proteomes" id="UP000019384"/>
    </source>
</evidence>
<comment type="subcellular location">
    <subcellularLocation>
        <location evidence="1">Nucleus</location>
    </subcellularLocation>
</comment>
<accession>W6MY48</accession>
<dbReference type="NCBIfam" id="TIGR00597">
    <property type="entry name" value="rad10"/>
    <property type="match status" value="1"/>
</dbReference>
<evidence type="ECO:0000313" key="9">
    <source>
        <dbReference type="EMBL" id="CDK30010.1"/>
    </source>
</evidence>
<evidence type="ECO:0000256" key="7">
    <source>
        <dbReference type="SAM" id="MobiDB-lite"/>
    </source>
</evidence>
<dbReference type="STRING" id="1382522.W6MY48"/>
<keyword evidence="10" id="KW-1185">Reference proteome</keyword>
<gene>
    <name evidence="9" type="ORF">KUCA_T00006005001</name>
</gene>
<name>W6MY48_9ASCO</name>
<organism evidence="9 10">
    <name type="scientific">Kuraishia capsulata CBS 1993</name>
    <dbReference type="NCBI Taxonomy" id="1382522"/>
    <lineage>
        <taxon>Eukaryota</taxon>
        <taxon>Fungi</taxon>
        <taxon>Dikarya</taxon>
        <taxon>Ascomycota</taxon>
        <taxon>Saccharomycotina</taxon>
        <taxon>Pichiomycetes</taxon>
        <taxon>Pichiales</taxon>
        <taxon>Pichiaceae</taxon>
        <taxon>Kuraishia</taxon>
    </lineage>
</organism>
<dbReference type="GO" id="GO:0070914">
    <property type="term" value="P:UV-damage excision repair"/>
    <property type="evidence" value="ECO:0007669"/>
    <property type="project" value="TreeGrafter"/>
</dbReference>
<reference evidence="9" key="2">
    <citation type="submission" date="2014-02" db="EMBL/GenBank/DDBJ databases">
        <title>Complete DNA sequence of /Kuraishia capsulata/ illustrates novel genomic features among budding yeasts (/Saccharomycotina/).</title>
        <authorList>
            <person name="Morales L."/>
            <person name="Noel B."/>
            <person name="Porcel B."/>
            <person name="Marcet-Houben M."/>
            <person name="Hullo M-F."/>
            <person name="Sacerdot C."/>
            <person name="Tekaia F."/>
            <person name="Leh-Louis V."/>
            <person name="Despons L."/>
            <person name="Khanna V."/>
            <person name="Aury J-M."/>
            <person name="Barbe V."/>
            <person name="Couloux A."/>
            <person name="Labadie K."/>
            <person name="Pelletier E."/>
            <person name="Souciet J-L."/>
            <person name="Boekhout T."/>
            <person name="Gabaldon T."/>
            <person name="Wincker P."/>
            <person name="Dujon B."/>
        </authorList>
    </citation>
    <scope>NUCLEOTIDE SEQUENCE</scope>
    <source>
        <strain evidence="9">CBS 1993</strain>
    </source>
</reference>
<evidence type="ECO:0000256" key="1">
    <source>
        <dbReference type="ARBA" id="ARBA00004123"/>
    </source>
</evidence>
<dbReference type="GO" id="GO:0070522">
    <property type="term" value="C:ERCC4-ERCC1 complex"/>
    <property type="evidence" value="ECO:0007669"/>
    <property type="project" value="TreeGrafter"/>
</dbReference>
<dbReference type="InterPro" id="IPR047260">
    <property type="entry name" value="ERCC1-like_central_dom"/>
</dbReference>
<keyword evidence="6" id="KW-0539">Nucleus</keyword>
<dbReference type="CDD" id="cd22325">
    <property type="entry name" value="ERCC1_C-like"/>
    <property type="match status" value="1"/>
</dbReference>
<proteinExistence type="inferred from homology"/>
<dbReference type="GeneID" id="34523377"/>
<dbReference type="OrthoDB" id="10262814at2759"/>
<comment type="similarity">
    <text evidence="2">Belongs to the ERCC1/RAD10/SWI10 family.</text>
</comment>
<dbReference type="Pfam" id="PF03834">
    <property type="entry name" value="Rad10"/>
    <property type="match status" value="1"/>
</dbReference>
<evidence type="ECO:0000256" key="5">
    <source>
        <dbReference type="ARBA" id="ARBA00023204"/>
    </source>
</evidence>
<sequence length="303" mass="33946">MGDNVNSTSFASILAGVRKLRQDAEGGEPPAPETSSVSSSSVSRDSTKEAPQPISSDPANVRLQPQRIISNRMGPASNMAVRHGENARTREFSTIQVSKHQRGNPMLDHLRDVGWTYNESVKKVDYLVNSKLVVIYLSLKYHKLHPEYIYNKIKGLGSTGNTQALKVLLVVVDIENTNDIVRELNKVCLFNDLSLLLAWSNEEASRFLTFLKMHEFNIHTSTIRGNTSKDQFESLSSIRTINKTNSKDLLRKYGSLQNLMVHATDEEELGAISGMGQVKVKKLLRVLDEPFIYNLDYDKLSHG</sequence>
<dbReference type="InterPro" id="IPR011335">
    <property type="entry name" value="Restrct_endonuc-II-like"/>
</dbReference>
<dbReference type="HOGENOM" id="CLU_041616_3_0_1"/>
<dbReference type="InterPro" id="IPR010994">
    <property type="entry name" value="RuvA_2-like"/>
</dbReference>
<dbReference type="GO" id="GO:0006312">
    <property type="term" value="P:mitotic recombination"/>
    <property type="evidence" value="ECO:0007669"/>
    <property type="project" value="TreeGrafter"/>
</dbReference>
<protein>
    <recommendedName>
        <fullName evidence="8">ERCC1-like central domain-containing protein</fullName>
    </recommendedName>
</protein>
<feature type="domain" description="ERCC1-like central" evidence="8">
    <location>
        <begin position="94"/>
        <end position="212"/>
    </location>
</feature>
<dbReference type="PANTHER" id="PTHR12749">
    <property type="entry name" value="EXCISION REPAIR CROSS-COMPLEMENTING 1 ERCC1"/>
    <property type="match status" value="1"/>
</dbReference>
<dbReference type="Gene3D" id="3.40.50.10130">
    <property type="match status" value="1"/>
</dbReference>
<dbReference type="GO" id="GO:0000110">
    <property type="term" value="C:nucleotide-excision repair factor 1 complex"/>
    <property type="evidence" value="ECO:0007669"/>
    <property type="project" value="TreeGrafter"/>
</dbReference>
<dbReference type="EMBL" id="HG793131">
    <property type="protein sequence ID" value="CDK30010.1"/>
    <property type="molecule type" value="Genomic_DNA"/>
</dbReference>
<reference evidence="9" key="1">
    <citation type="submission" date="2013-12" db="EMBL/GenBank/DDBJ databases">
        <authorList>
            <person name="Genoscope - CEA"/>
        </authorList>
    </citation>
    <scope>NUCLEOTIDE SEQUENCE</scope>
    <source>
        <strain evidence="9">CBS 1993</strain>
    </source>
</reference>